<feature type="transmembrane region" description="Helical" evidence="5">
    <location>
        <begin position="208"/>
        <end position="232"/>
    </location>
</feature>
<accession>A0A0L0VHA9</accession>
<feature type="transmembrane region" description="Helical" evidence="5">
    <location>
        <begin position="284"/>
        <end position="302"/>
    </location>
</feature>
<comment type="subcellular location">
    <subcellularLocation>
        <location evidence="1">Membrane</location>
        <topology evidence="1">Multi-pass membrane protein</topology>
    </subcellularLocation>
</comment>
<name>A0A0L0VHA9_9BASI</name>
<feature type="transmembrane region" description="Helical" evidence="5">
    <location>
        <begin position="253"/>
        <end position="272"/>
    </location>
</feature>
<dbReference type="InterPro" id="IPR004841">
    <property type="entry name" value="AA-permease/SLC12A_dom"/>
</dbReference>
<dbReference type="PANTHER" id="PTHR43341">
    <property type="entry name" value="AMINO ACID PERMEASE"/>
    <property type="match status" value="1"/>
</dbReference>
<proteinExistence type="predicted"/>
<dbReference type="STRING" id="1165861.A0A0L0VHA9"/>
<keyword evidence="3 5" id="KW-1133">Transmembrane helix</keyword>
<dbReference type="Gene3D" id="1.20.1740.10">
    <property type="entry name" value="Amino acid/polyamine transporter I"/>
    <property type="match status" value="1"/>
</dbReference>
<dbReference type="PIRSF" id="PIRSF006060">
    <property type="entry name" value="AA_transporter"/>
    <property type="match status" value="1"/>
</dbReference>
<keyword evidence="4 5" id="KW-0472">Membrane</keyword>
<evidence type="ECO:0000259" key="6">
    <source>
        <dbReference type="Pfam" id="PF00324"/>
    </source>
</evidence>
<feature type="transmembrane region" description="Helical" evidence="5">
    <location>
        <begin position="79"/>
        <end position="98"/>
    </location>
</feature>
<dbReference type="AlphaFoldDB" id="A0A0L0VHA9"/>
<organism evidence="7 8">
    <name type="scientific">Puccinia striiformis f. sp. tritici PST-78</name>
    <dbReference type="NCBI Taxonomy" id="1165861"/>
    <lineage>
        <taxon>Eukaryota</taxon>
        <taxon>Fungi</taxon>
        <taxon>Dikarya</taxon>
        <taxon>Basidiomycota</taxon>
        <taxon>Pucciniomycotina</taxon>
        <taxon>Pucciniomycetes</taxon>
        <taxon>Pucciniales</taxon>
        <taxon>Pucciniaceae</taxon>
        <taxon>Puccinia</taxon>
    </lineage>
</organism>
<evidence type="ECO:0000256" key="1">
    <source>
        <dbReference type="ARBA" id="ARBA00004141"/>
    </source>
</evidence>
<evidence type="ECO:0000256" key="4">
    <source>
        <dbReference type="ARBA" id="ARBA00023136"/>
    </source>
</evidence>
<dbReference type="PANTHER" id="PTHR43341:SF4">
    <property type="entry name" value="ARGININE PERMEASE CAN1-RELATED"/>
    <property type="match status" value="1"/>
</dbReference>
<comment type="caution">
    <text evidence="7">The sequence shown here is derived from an EMBL/GenBank/DDBJ whole genome shotgun (WGS) entry which is preliminary data.</text>
</comment>
<keyword evidence="2 5" id="KW-0812">Transmembrane</keyword>
<evidence type="ECO:0000256" key="2">
    <source>
        <dbReference type="ARBA" id="ARBA00022692"/>
    </source>
</evidence>
<dbReference type="Proteomes" id="UP000054564">
    <property type="component" value="Unassembled WGS sequence"/>
</dbReference>
<reference evidence="8" key="1">
    <citation type="submission" date="2014-03" db="EMBL/GenBank/DDBJ databases">
        <title>The Genome Sequence of Puccinia striiformis f. sp. tritici PST-78.</title>
        <authorList>
            <consortium name="The Broad Institute Genome Sequencing Platform"/>
            <person name="Cuomo C."/>
            <person name="Hulbert S."/>
            <person name="Chen X."/>
            <person name="Walker B."/>
            <person name="Young S.K."/>
            <person name="Zeng Q."/>
            <person name="Gargeya S."/>
            <person name="Fitzgerald M."/>
            <person name="Haas B."/>
            <person name="Abouelleil A."/>
            <person name="Alvarado L."/>
            <person name="Arachchi H.M."/>
            <person name="Berlin A.M."/>
            <person name="Chapman S.B."/>
            <person name="Goldberg J."/>
            <person name="Griggs A."/>
            <person name="Gujja S."/>
            <person name="Hansen M."/>
            <person name="Howarth C."/>
            <person name="Imamovic A."/>
            <person name="Larimer J."/>
            <person name="McCowan C."/>
            <person name="Montmayeur A."/>
            <person name="Murphy C."/>
            <person name="Neiman D."/>
            <person name="Pearson M."/>
            <person name="Priest M."/>
            <person name="Roberts A."/>
            <person name="Saif S."/>
            <person name="Shea T."/>
            <person name="Sisk P."/>
            <person name="Sykes S."/>
            <person name="Wortman J."/>
            <person name="Nusbaum C."/>
            <person name="Birren B."/>
        </authorList>
    </citation>
    <scope>NUCLEOTIDE SEQUENCE [LARGE SCALE GENOMIC DNA]</scope>
    <source>
        <strain evidence="8">race PST-78</strain>
    </source>
</reference>
<dbReference type="OrthoDB" id="10062876at2759"/>
<dbReference type="InterPro" id="IPR050524">
    <property type="entry name" value="APC_YAT"/>
</dbReference>
<gene>
    <name evidence="7" type="ORF">PSTG_08158</name>
</gene>
<feature type="transmembrane region" description="Helical" evidence="5">
    <location>
        <begin position="179"/>
        <end position="196"/>
    </location>
</feature>
<evidence type="ECO:0000313" key="7">
    <source>
        <dbReference type="EMBL" id="KNE98606.1"/>
    </source>
</evidence>
<evidence type="ECO:0000313" key="8">
    <source>
        <dbReference type="Proteomes" id="UP000054564"/>
    </source>
</evidence>
<evidence type="ECO:0000256" key="3">
    <source>
        <dbReference type="ARBA" id="ARBA00022989"/>
    </source>
</evidence>
<feature type="domain" description="Amino acid permease/ SLC12A" evidence="6">
    <location>
        <begin position="2"/>
        <end position="310"/>
    </location>
</feature>
<sequence>MVYSLGGGPTHDRIGFRYWIEPGPFVELNGILGPLGRFLGFWTVFIQAAYSYLGVESVAIIAGEAENPRKTIPKAIKRVFFRILIFYIGGVTVAGLLVPSNSAQLASVRGHGTAHASPFVIAINNGGIKILPDIVNAVILLAAYSTGNTALYCGSRILHGLAFRSMAPSLFRKCTKSGLPILALIPTAAGGLLAFLRLNNSGAAVFHWLTRMSAITGLCTWLCILVSYLRFYDGMKYHGINRNNLAYKAPFQPYLSYFGVIMIILVIFFSGFEVFLKGNWSTPNFVTNYITIVGYFLLFAFWKVKKRSKLVRAPQMDLVSGNMKFEAMDAYYKENLAIPKTRMQKFWNWLL</sequence>
<keyword evidence="8" id="KW-1185">Reference proteome</keyword>
<dbReference type="EMBL" id="AJIL01000055">
    <property type="protein sequence ID" value="KNE98606.1"/>
    <property type="molecule type" value="Genomic_DNA"/>
</dbReference>
<feature type="transmembrane region" description="Helical" evidence="5">
    <location>
        <begin position="134"/>
        <end position="158"/>
    </location>
</feature>
<dbReference type="Pfam" id="PF00324">
    <property type="entry name" value="AA_permease"/>
    <property type="match status" value="1"/>
</dbReference>
<dbReference type="GO" id="GO:0016020">
    <property type="term" value="C:membrane"/>
    <property type="evidence" value="ECO:0007669"/>
    <property type="project" value="UniProtKB-SubCell"/>
</dbReference>
<evidence type="ECO:0000256" key="5">
    <source>
        <dbReference type="SAM" id="Phobius"/>
    </source>
</evidence>
<protein>
    <recommendedName>
        <fullName evidence="6">Amino acid permease/ SLC12A domain-containing protein</fullName>
    </recommendedName>
</protein>
<dbReference type="GO" id="GO:0015171">
    <property type="term" value="F:amino acid transmembrane transporter activity"/>
    <property type="evidence" value="ECO:0007669"/>
    <property type="project" value="TreeGrafter"/>
</dbReference>